<dbReference type="PROSITE" id="PS50931">
    <property type="entry name" value="HTH_LYSR"/>
    <property type="match status" value="1"/>
</dbReference>
<evidence type="ECO:0000313" key="6">
    <source>
        <dbReference type="EMBL" id="MDO1534780.1"/>
    </source>
</evidence>
<dbReference type="SUPFAM" id="SSF46785">
    <property type="entry name" value="Winged helix' DNA-binding domain"/>
    <property type="match status" value="1"/>
</dbReference>
<gene>
    <name evidence="6" type="ORF">Q2T77_21025</name>
</gene>
<dbReference type="Pfam" id="PF00126">
    <property type="entry name" value="HTH_1"/>
    <property type="match status" value="1"/>
</dbReference>
<dbReference type="InterPro" id="IPR005119">
    <property type="entry name" value="LysR_subst-bd"/>
</dbReference>
<dbReference type="SUPFAM" id="SSF53850">
    <property type="entry name" value="Periplasmic binding protein-like II"/>
    <property type="match status" value="1"/>
</dbReference>
<proteinExistence type="inferred from homology"/>
<comment type="similarity">
    <text evidence="1">Belongs to the LysR transcriptional regulatory family.</text>
</comment>
<dbReference type="InterPro" id="IPR050950">
    <property type="entry name" value="HTH-type_LysR_regulators"/>
</dbReference>
<name>A0ABT8S7N8_9BURK</name>
<feature type="domain" description="HTH lysR-type" evidence="5">
    <location>
        <begin position="12"/>
        <end position="69"/>
    </location>
</feature>
<evidence type="ECO:0000256" key="1">
    <source>
        <dbReference type="ARBA" id="ARBA00009437"/>
    </source>
</evidence>
<dbReference type="Pfam" id="PF03466">
    <property type="entry name" value="LysR_substrate"/>
    <property type="match status" value="1"/>
</dbReference>
<dbReference type="Gene3D" id="3.40.190.290">
    <property type="match status" value="1"/>
</dbReference>
<dbReference type="PANTHER" id="PTHR30419:SF8">
    <property type="entry name" value="NITROGEN ASSIMILATION TRANSCRIPTIONAL ACTIVATOR-RELATED"/>
    <property type="match status" value="1"/>
</dbReference>
<evidence type="ECO:0000313" key="7">
    <source>
        <dbReference type="Proteomes" id="UP001169027"/>
    </source>
</evidence>
<comment type="caution">
    <text evidence="6">The sequence shown here is derived from an EMBL/GenBank/DDBJ whole genome shotgun (WGS) entry which is preliminary data.</text>
</comment>
<dbReference type="Gene3D" id="1.10.10.10">
    <property type="entry name" value="Winged helix-like DNA-binding domain superfamily/Winged helix DNA-binding domain"/>
    <property type="match status" value="1"/>
</dbReference>
<evidence type="ECO:0000259" key="5">
    <source>
        <dbReference type="PROSITE" id="PS50931"/>
    </source>
</evidence>
<keyword evidence="2" id="KW-0805">Transcription regulation</keyword>
<accession>A0ABT8S7N8</accession>
<dbReference type="InterPro" id="IPR000847">
    <property type="entry name" value="LysR_HTH_N"/>
</dbReference>
<dbReference type="InterPro" id="IPR036390">
    <property type="entry name" value="WH_DNA-bd_sf"/>
</dbReference>
<keyword evidence="7" id="KW-1185">Reference proteome</keyword>
<dbReference type="RefSeq" id="WP_301812537.1">
    <property type="nucleotide sequence ID" value="NZ_JAUJZH010000015.1"/>
</dbReference>
<evidence type="ECO:0000256" key="2">
    <source>
        <dbReference type="ARBA" id="ARBA00023015"/>
    </source>
</evidence>
<dbReference type="EMBL" id="JAUKVY010000015">
    <property type="protein sequence ID" value="MDO1534780.1"/>
    <property type="molecule type" value="Genomic_DNA"/>
</dbReference>
<organism evidence="6 7">
    <name type="scientific">Variovorax ginsengisoli</name>
    <dbReference type="NCBI Taxonomy" id="363844"/>
    <lineage>
        <taxon>Bacteria</taxon>
        <taxon>Pseudomonadati</taxon>
        <taxon>Pseudomonadota</taxon>
        <taxon>Betaproteobacteria</taxon>
        <taxon>Burkholderiales</taxon>
        <taxon>Comamonadaceae</taxon>
        <taxon>Variovorax</taxon>
    </lineage>
</organism>
<dbReference type="InterPro" id="IPR036388">
    <property type="entry name" value="WH-like_DNA-bd_sf"/>
</dbReference>
<sequence length="304" mass="32110">MAIHKQPLSSFPSVRQLRAFVAVYHTGSVSAAAQELSLTQPAVTMLLRELETKLGVSLFDRHTRAVHRTDAASHAIGYAQRALAEMEGLSTSMSELAGLHAGRVRVVATAAVAQALLPPAMRKFLDKHPGVSLEIDEVGPADFPSAIEANHVDFGVGTLEGSGSSLREEVLIRETLVAAALPSASFPGGIPMTWKQLSALPLVTVRSGYGIRGRIEAAAQEAGVELKIAHEVSLLATAVALAANGLGVVVVPPSIVARESKLVTQRLIRPTIERVIGVHFRRERSLSPAADAFLQVLKLVAVGG</sequence>
<evidence type="ECO:0000256" key="4">
    <source>
        <dbReference type="ARBA" id="ARBA00023163"/>
    </source>
</evidence>
<reference evidence="6" key="1">
    <citation type="submission" date="2023-06" db="EMBL/GenBank/DDBJ databases">
        <authorList>
            <person name="Jiang Y."/>
            <person name="Liu Q."/>
        </authorList>
    </citation>
    <scope>NUCLEOTIDE SEQUENCE</scope>
    <source>
        <strain evidence="6">CGMCC 1.12090</strain>
    </source>
</reference>
<protein>
    <submittedName>
        <fullName evidence="6">LysR family transcriptional regulator</fullName>
    </submittedName>
</protein>
<keyword evidence="4" id="KW-0804">Transcription</keyword>
<evidence type="ECO:0000256" key="3">
    <source>
        <dbReference type="ARBA" id="ARBA00023125"/>
    </source>
</evidence>
<dbReference type="PANTHER" id="PTHR30419">
    <property type="entry name" value="HTH-TYPE TRANSCRIPTIONAL REGULATOR YBHD"/>
    <property type="match status" value="1"/>
</dbReference>
<dbReference type="Proteomes" id="UP001169027">
    <property type="component" value="Unassembled WGS sequence"/>
</dbReference>
<keyword evidence="3" id="KW-0238">DNA-binding</keyword>
<dbReference type="PRINTS" id="PR00039">
    <property type="entry name" value="HTHLYSR"/>
</dbReference>